<evidence type="ECO:0000256" key="6">
    <source>
        <dbReference type="ARBA" id="ARBA00023136"/>
    </source>
</evidence>
<feature type="transmembrane region" description="Helical" evidence="7">
    <location>
        <begin position="141"/>
        <end position="164"/>
    </location>
</feature>
<comment type="subunit">
    <text evidence="7">The complex comprises the extracytoplasmic solute receptor protein and the two transmembrane proteins.</text>
</comment>
<keyword evidence="4 7" id="KW-0812">Transmembrane</keyword>
<feature type="transmembrane region" description="Helical" evidence="7">
    <location>
        <begin position="281"/>
        <end position="302"/>
    </location>
</feature>
<feature type="domain" description="TRAP C4-dicarboxylate transport system permease DctM subunit" evidence="8">
    <location>
        <begin position="13"/>
        <end position="423"/>
    </location>
</feature>
<evidence type="ECO:0000313" key="9">
    <source>
        <dbReference type="EMBL" id="RSZ44492.1"/>
    </source>
</evidence>
<evidence type="ECO:0000256" key="3">
    <source>
        <dbReference type="ARBA" id="ARBA00022519"/>
    </source>
</evidence>
<proteinExistence type="inferred from homology"/>
<evidence type="ECO:0000259" key="8">
    <source>
        <dbReference type="Pfam" id="PF06808"/>
    </source>
</evidence>
<accession>A0ABY0AE54</accession>
<keyword evidence="3 7" id="KW-0997">Cell inner membrane</keyword>
<organism evidence="9 10">
    <name type="scientific">Variovorax beijingensis</name>
    <dbReference type="NCBI Taxonomy" id="2496117"/>
    <lineage>
        <taxon>Bacteria</taxon>
        <taxon>Pseudomonadati</taxon>
        <taxon>Pseudomonadota</taxon>
        <taxon>Betaproteobacteria</taxon>
        <taxon>Burkholderiales</taxon>
        <taxon>Comamonadaceae</taxon>
        <taxon>Variovorax</taxon>
    </lineage>
</organism>
<dbReference type="Proteomes" id="UP000271137">
    <property type="component" value="Unassembled WGS sequence"/>
</dbReference>
<dbReference type="InterPro" id="IPR004681">
    <property type="entry name" value="TRAP_DctM"/>
</dbReference>
<feature type="transmembrane region" description="Helical" evidence="7">
    <location>
        <begin position="176"/>
        <end position="199"/>
    </location>
</feature>
<evidence type="ECO:0000313" key="10">
    <source>
        <dbReference type="Proteomes" id="UP000271137"/>
    </source>
</evidence>
<keyword evidence="2" id="KW-1003">Cell membrane</keyword>
<dbReference type="EMBL" id="RXFQ01000001">
    <property type="protein sequence ID" value="RSZ44492.1"/>
    <property type="molecule type" value="Genomic_DNA"/>
</dbReference>
<keyword evidence="6 7" id="KW-0472">Membrane</keyword>
<evidence type="ECO:0000256" key="1">
    <source>
        <dbReference type="ARBA" id="ARBA00004429"/>
    </source>
</evidence>
<comment type="similarity">
    <text evidence="7">Belongs to the TRAP transporter large permease family.</text>
</comment>
<keyword evidence="10" id="KW-1185">Reference proteome</keyword>
<reference evidence="9 10" key="1">
    <citation type="submission" date="2018-12" db="EMBL/GenBank/DDBJ databases">
        <title>The genome sequences of strain 502.</title>
        <authorList>
            <person name="Gao J."/>
            <person name="Sun J."/>
        </authorList>
    </citation>
    <scope>NUCLEOTIDE SEQUENCE [LARGE SCALE GENOMIC DNA]</scope>
    <source>
        <strain evidence="9 10">502</strain>
    </source>
</reference>
<dbReference type="PANTHER" id="PTHR33362">
    <property type="entry name" value="SIALIC ACID TRAP TRANSPORTER PERMEASE PROTEIN SIAT-RELATED"/>
    <property type="match status" value="1"/>
</dbReference>
<dbReference type="PANTHER" id="PTHR33362:SF5">
    <property type="entry name" value="C4-DICARBOXYLATE TRAP TRANSPORTER LARGE PERMEASE PROTEIN DCTM"/>
    <property type="match status" value="1"/>
</dbReference>
<comment type="function">
    <text evidence="7">Part of the tripartite ATP-independent periplasmic (TRAP) transport system.</text>
</comment>
<comment type="caution">
    <text evidence="7">Lacks conserved residue(s) required for the propagation of feature annotation.</text>
</comment>
<dbReference type="Pfam" id="PF06808">
    <property type="entry name" value="DctM"/>
    <property type="match status" value="1"/>
</dbReference>
<feature type="transmembrane region" description="Helical" evidence="7">
    <location>
        <begin position="248"/>
        <end position="269"/>
    </location>
</feature>
<dbReference type="PIRSF" id="PIRSF006066">
    <property type="entry name" value="HI0050"/>
    <property type="match status" value="1"/>
</dbReference>
<name>A0ABY0AE54_9BURK</name>
<protein>
    <recommendedName>
        <fullName evidence="7">TRAP transporter large permease protein</fullName>
    </recommendedName>
</protein>
<sequence>MNDVAMAALLIATLFLILGSGVWIGLTLSGVAWIGMQLFSSRPAGDAMAVTIWGSASGWTLTALPLFLWMGEILFRTRLSQDMFKGLAPWMQSLPGRLLHTNVVGCAVFAAVSGSSAATCATIGKMSLPELKRRGYPDNMVIGTLAGAGTLGLLIPPSIIMIVYGVSADVSISKLFIAGVVPGLLLGLLFSGYIMFWALRHPDQVPPADLRMSFGAKLRASLSLIPVALLILAVLGSIYTGFATATEAAAVGVVGALIISAAQGSLSWTNFREALLGATRLYCMMALILAGAAFLTLSMGYIGLPRHLAEWIASLGLSQFQLVVMLAAFFIVLGCFLDGISVVVLTMGVVMPTVIAAGIDPLWFGIFVVLVVEMAQITPPVGFNLFVLQSMTGRDLLYIARVTLPMFFLMVAAVLIIYFVPQLVTWLPRQMAP</sequence>
<feature type="transmembrane region" description="Helical" evidence="7">
    <location>
        <begin position="220"/>
        <end position="242"/>
    </location>
</feature>
<feature type="transmembrane region" description="Helical" evidence="7">
    <location>
        <begin position="398"/>
        <end position="420"/>
    </location>
</feature>
<feature type="transmembrane region" description="Helical" evidence="7">
    <location>
        <begin position="6"/>
        <end position="35"/>
    </location>
</feature>
<keyword evidence="7" id="KW-0813">Transport</keyword>
<comment type="subcellular location">
    <subcellularLocation>
        <location evidence="1 7">Cell inner membrane</location>
        <topology evidence="1 7">Multi-pass membrane protein</topology>
    </subcellularLocation>
</comment>
<keyword evidence="5 7" id="KW-1133">Transmembrane helix</keyword>
<evidence type="ECO:0000256" key="7">
    <source>
        <dbReference type="RuleBase" id="RU369079"/>
    </source>
</evidence>
<evidence type="ECO:0000256" key="5">
    <source>
        <dbReference type="ARBA" id="ARBA00022989"/>
    </source>
</evidence>
<dbReference type="RefSeq" id="WP_125964458.1">
    <property type="nucleotide sequence ID" value="NZ_RXFQ01000001.1"/>
</dbReference>
<feature type="transmembrane region" description="Helical" evidence="7">
    <location>
        <begin position="47"/>
        <end position="70"/>
    </location>
</feature>
<evidence type="ECO:0000256" key="2">
    <source>
        <dbReference type="ARBA" id="ARBA00022475"/>
    </source>
</evidence>
<dbReference type="NCBIfam" id="TIGR00786">
    <property type="entry name" value="dctM"/>
    <property type="match status" value="1"/>
</dbReference>
<gene>
    <name evidence="9" type="ORF">EJO66_00550</name>
</gene>
<feature type="transmembrane region" description="Helical" evidence="7">
    <location>
        <begin position="322"/>
        <end position="350"/>
    </location>
</feature>
<comment type="caution">
    <text evidence="9">The sequence shown here is derived from an EMBL/GenBank/DDBJ whole genome shotgun (WGS) entry which is preliminary data.</text>
</comment>
<feature type="transmembrane region" description="Helical" evidence="7">
    <location>
        <begin position="362"/>
        <end position="386"/>
    </location>
</feature>
<evidence type="ECO:0000256" key="4">
    <source>
        <dbReference type="ARBA" id="ARBA00022692"/>
    </source>
</evidence>
<dbReference type="InterPro" id="IPR010656">
    <property type="entry name" value="DctM"/>
</dbReference>